<dbReference type="InterPro" id="IPR032675">
    <property type="entry name" value="LRR_dom_sf"/>
</dbReference>
<dbReference type="GO" id="GO:0061630">
    <property type="term" value="F:ubiquitin protein ligase activity"/>
    <property type="evidence" value="ECO:0007669"/>
    <property type="project" value="TreeGrafter"/>
</dbReference>
<dbReference type="InterPro" id="IPR017907">
    <property type="entry name" value="Znf_RING_CS"/>
</dbReference>
<keyword evidence="5" id="KW-0175">Coiled coil</keyword>
<evidence type="ECO:0000256" key="1">
    <source>
        <dbReference type="ARBA" id="ARBA00022723"/>
    </source>
</evidence>
<dbReference type="InterPro" id="IPR027370">
    <property type="entry name" value="Znf-RING_euk"/>
</dbReference>
<keyword evidence="7" id="KW-1185">Reference proteome</keyword>
<dbReference type="Proteomes" id="UP000504606">
    <property type="component" value="Unplaced"/>
</dbReference>
<dbReference type="GO" id="GO:0008270">
    <property type="term" value="F:zinc ion binding"/>
    <property type="evidence" value="ECO:0007669"/>
    <property type="project" value="UniProtKB-KW"/>
</dbReference>
<evidence type="ECO:0000256" key="4">
    <source>
        <dbReference type="PROSITE-ProRule" id="PRU00175"/>
    </source>
</evidence>
<dbReference type="PANTHER" id="PTHR22791">
    <property type="entry name" value="RING-TYPE DOMAIN-CONTAINING PROTEIN"/>
    <property type="match status" value="1"/>
</dbReference>
<proteinExistence type="predicted"/>
<accession>A0A6J1SVU3</accession>
<keyword evidence="1" id="KW-0479">Metal-binding</keyword>
<dbReference type="SMART" id="SM00184">
    <property type="entry name" value="RING"/>
    <property type="match status" value="1"/>
</dbReference>
<organism evidence="7 8">
    <name type="scientific">Frankliniella occidentalis</name>
    <name type="common">Western flower thrips</name>
    <name type="synonym">Euthrips occidentalis</name>
    <dbReference type="NCBI Taxonomy" id="133901"/>
    <lineage>
        <taxon>Eukaryota</taxon>
        <taxon>Metazoa</taxon>
        <taxon>Ecdysozoa</taxon>
        <taxon>Arthropoda</taxon>
        <taxon>Hexapoda</taxon>
        <taxon>Insecta</taxon>
        <taxon>Pterygota</taxon>
        <taxon>Neoptera</taxon>
        <taxon>Paraneoptera</taxon>
        <taxon>Thysanoptera</taxon>
        <taxon>Terebrantia</taxon>
        <taxon>Thripoidea</taxon>
        <taxon>Thripidae</taxon>
        <taxon>Frankliniella</taxon>
    </lineage>
</organism>
<dbReference type="GeneID" id="113209900"/>
<feature type="domain" description="RING-type" evidence="6">
    <location>
        <begin position="23"/>
        <end position="62"/>
    </location>
</feature>
<feature type="coiled-coil region" evidence="5">
    <location>
        <begin position="127"/>
        <end position="154"/>
    </location>
</feature>
<evidence type="ECO:0000313" key="8">
    <source>
        <dbReference type="RefSeq" id="XP_026283450.1"/>
    </source>
</evidence>
<evidence type="ECO:0000256" key="5">
    <source>
        <dbReference type="SAM" id="Coils"/>
    </source>
</evidence>
<protein>
    <submittedName>
        <fullName evidence="8">Uncharacterized protein LOC113209900 isoform X1</fullName>
    </submittedName>
</protein>
<dbReference type="RefSeq" id="XP_026283450.1">
    <property type="nucleotide sequence ID" value="XM_026427665.2"/>
</dbReference>
<dbReference type="Pfam" id="PF13445">
    <property type="entry name" value="zf-RING_UBOX"/>
    <property type="match status" value="1"/>
</dbReference>
<gene>
    <name evidence="8" type="primary">LOC113209900</name>
</gene>
<name>A0A6J1SVU3_FRAOC</name>
<keyword evidence="2 4" id="KW-0863">Zinc-finger</keyword>
<sequence length="497" mass="56403">MSAFSHTKLSRYFSDDQDDIMQCDICFMQFDLNNHRPKCLPCGHTICLRCMQSPGMKRCPMCMKDLTVDPGDLPDNISLIRMVEKQGAPPPCKVLRREDTAVQQLQRGVDAGRKLVEQLRHLVPLAVEALNRQLDSSVAQLSRMEETLGKLQRKQAPGDEDTPPDLLAGEQFQLVVQLEDSLRLLAATKCRVVAEQSADTWTASVKLGPNHDVMRLLLLQLRADAELHKVAVAVGPPRLSTFVIDRPDTEGRKWKVKDVIKNPWLCENIRVLQNLTGAGSAELLRVIRVVAPQLEELEMSESVDDLDAALKQAVEMPSLKRLIIGNSDQEFRKLPDLPLQLEELELWSPNEQQMLQVQHMPRLRSLMVYNYYGDNVSFPPSLHEGLTWLGLCLNVDHKTTMLTLIRAHSKSLRELRIHCEYEDDNDDWCFFFPHLGQDLATCGLHGLTRLVLQRSYFYNPCPEVEACLLQRRAVRSFLPSSIEVLCRGCPPGPSVMW</sequence>
<dbReference type="PROSITE" id="PS50089">
    <property type="entry name" value="ZF_RING_2"/>
    <property type="match status" value="1"/>
</dbReference>
<evidence type="ECO:0000256" key="2">
    <source>
        <dbReference type="ARBA" id="ARBA00022771"/>
    </source>
</evidence>
<dbReference type="InterPro" id="IPR051435">
    <property type="entry name" value="RING_finger_E3_ubiq-ligases"/>
</dbReference>
<dbReference type="OrthoDB" id="654191at2759"/>
<dbReference type="Gene3D" id="3.30.40.10">
    <property type="entry name" value="Zinc/RING finger domain, C3HC4 (zinc finger)"/>
    <property type="match status" value="1"/>
</dbReference>
<evidence type="ECO:0000313" key="7">
    <source>
        <dbReference type="Proteomes" id="UP000504606"/>
    </source>
</evidence>
<dbReference type="InterPro" id="IPR013083">
    <property type="entry name" value="Znf_RING/FYVE/PHD"/>
</dbReference>
<dbReference type="PROSITE" id="PS00518">
    <property type="entry name" value="ZF_RING_1"/>
    <property type="match status" value="1"/>
</dbReference>
<dbReference type="GO" id="GO:0016567">
    <property type="term" value="P:protein ubiquitination"/>
    <property type="evidence" value="ECO:0007669"/>
    <property type="project" value="TreeGrafter"/>
</dbReference>
<evidence type="ECO:0000259" key="6">
    <source>
        <dbReference type="PROSITE" id="PS50089"/>
    </source>
</evidence>
<dbReference type="InterPro" id="IPR001841">
    <property type="entry name" value="Znf_RING"/>
</dbReference>
<dbReference type="AlphaFoldDB" id="A0A6J1SVU3"/>
<reference evidence="8" key="1">
    <citation type="submission" date="2025-08" db="UniProtKB">
        <authorList>
            <consortium name="RefSeq"/>
        </authorList>
    </citation>
    <scope>IDENTIFICATION</scope>
    <source>
        <tissue evidence="8">Whole organism</tissue>
    </source>
</reference>
<dbReference type="SUPFAM" id="SSF57850">
    <property type="entry name" value="RING/U-box"/>
    <property type="match status" value="1"/>
</dbReference>
<dbReference type="PANTHER" id="PTHR22791:SF34">
    <property type="entry name" value="RING-TYPE DOMAIN-CONTAINING PROTEIN"/>
    <property type="match status" value="1"/>
</dbReference>
<dbReference type="Gene3D" id="3.80.10.10">
    <property type="entry name" value="Ribonuclease Inhibitor"/>
    <property type="match status" value="1"/>
</dbReference>
<keyword evidence="3" id="KW-0862">Zinc</keyword>
<evidence type="ECO:0000256" key="3">
    <source>
        <dbReference type="ARBA" id="ARBA00022833"/>
    </source>
</evidence>
<dbReference type="KEGG" id="foc:113209900"/>